<dbReference type="GO" id="GO:0006334">
    <property type="term" value="P:nucleosome assembly"/>
    <property type="evidence" value="ECO:0007669"/>
    <property type="project" value="TreeGrafter"/>
</dbReference>
<proteinExistence type="predicted"/>
<evidence type="ECO:0000256" key="1">
    <source>
        <dbReference type="SAM" id="Coils"/>
    </source>
</evidence>
<dbReference type="GO" id="GO:0042393">
    <property type="term" value="F:histone binding"/>
    <property type="evidence" value="ECO:0007669"/>
    <property type="project" value="InterPro"/>
</dbReference>
<feature type="compositionally biased region" description="Acidic residues" evidence="2">
    <location>
        <begin position="260"/>
        <end position="272"/>
    </location>
</feature>
<dbReference type="GO" id="GO:0050681">
    <property type="term" value="F:nuclear androgen receptor binding"/>
    <property type="evidence" value="ECO:0007669"/>
    <property type="project" value="TreeGrafter"/>
</dbReference>
<protein>
    <submittedName>
        <fullName evidence="4">Death domain-associated protein 6</fullName>
    </submittedName>
</protein>
<dbReference type="InterPro" id="IPR046426">
    <property type="entry name" value="DAXX_histone-bd_sf"/>
</dbReference>
<dbReference type="GO" id="GO:0003713">
    <property type="term" value="F:transcription coactivator activity"/>
    <property type="evidence" value="ECO:0007669"/>
    <property type="project" value="TreeGrafter"/>
</dbReference>
<name>A0AA35T0Q2_GEOBA</name>
<dbReference type="InterPro" id="IPR046378">
    <property type="entry name" value="DAXX_histone-bd"/>
</dbReference>
<evidence type="ECO:0000259" key="3">
    <source>
        <dbReference type="Pfam" id="PF20920"/>
    </source>
</evidence>
<feature type="domain" description="Daxx histone-binding" evidence="3">
    <location>
        <begin position="152"/>
        <end position="237"/>
    </location>
</feature>
<feature type="coiled-coil region" evidence="1">
    <location>
        <begin position="208"/>
        <end position="235"/>
    </location>
</feature>
<dbReference type="GO" id="GO:0005634">
    <property type="term" value="C:nucleus"/>
    <property type="evidence" value="ECO:0007669"/>
    <property type="project" value="TreeGrafter"/>
</dbReference>
<evidence type="ECO:0000256" key="2">
    <source>
        <dbReference type="SAM" id="MobiDB-lite"/>
    </source>
</evidence>
<feature type="compositionally biased region" description="Polar residues" evidence="2">
    <location>
        <begin position="338"/>
        <end position="348"/>
    </location>
</feature>
<feature type="coiled-coil region" evidence="1">
    <location>
        <begin position="36"/>
        <end position="70"/>
    </location>
</feature>
<dbReference type="GO" id="GO:0003714">
    <property type="term" value="F:transcription corepressor activity"/>
    <property type="evidence" value="ECO:0007669"/>
    <property type="project" value="TreeGrafter"/>
</dbReference>
<dbReference type="Gene3D" id="1.20.58.2170">
    <property type="match status" value="1"/>
</dbReference>
<comment type="caution">
    <text evidence="4">The sequence shown here is derived from an EMBL/GenBank/DDBJ whole genome shotgun (WGS) entry which is preliminary data.</text>
</comment>
<evidence type="ECO:0000313" key="5">
    <source>
        <dbReference type="Proteomes" id="UP001174909"/>
    </source>
</evidence>
<reference evidence="4" key="1">
    <citation type="submission" date="2023-03" db="EMBL/GenBank/DDBJ databases">
        <authorList>
            <person name="Steffen K."/>
            <person name="Cardenas P."/>
        </authorList>
    </citation>
    <scope>NUCLEOTIDE SEQUENCE</scope>
</reference>
<gene>
    <name evidence="4" type="ORF">GBAR_LOCUS21763</name>
</gene>
<feature type="compositionally biased region" description="Basic and acidic residues" evidence="2">
    <location>
        <begin position="273"/>
        <end position="283"/>
    </location>
</feature>
<evidence type="ECO:0000313" key="4">
    <source>
        <dbReference type="EMBL" id="CAI8039149.1"/>
    </source>
</evidence>
<dbReference type="GO" id="GO:0042981">
    <property type="term" value="P:regulation of apoptotic process"/>
    <property type="evidence" value="ECO:0007669"/>
    <property type="project" value="TreeGrafter"/>
</dbReference>
<dbReference type="EMBL" id="CASHTH010003024">
    <property type="protein sequence ID" value="CAI8039149.1"/>
    <property type="molecule type" value="Genomic_DNA"/>
</dbReference>
<accession>A0AA35T0Q2</accession>
<dbReference type="PANTHER" id="PTHR12766">
    <property type="entry name" value="DEATH DOMAIN-ASSOCIATED PROTEIN 6 DAXX"/>
    <property type="match status" value="1"/>
</dbReference>
<feature type="region of interest" description="Disordered" evidence="2">
    <location>
        <begin position="242"/>
        <end position="355"/>
    </location>
</feature>
<sequence>MGMMATNRCPEVLEVLGSSSEDAPSTETPGVSSLNATALRERRQRKKLRLKKLEKRLEILDRQIKKCAEAELSLDEMNSGYSTYIKEDLLKRKFIKTWQELCELQHVSDSIVIEDREGYEGTPYPEVNRRVQRLLRLDEFPDYLDIVQLLERCNSKHSLRIGTEEKGQLARKVFKDVGKIMKRSRHRDFVHHFGSHLTDTFSTASDPAEQDEALLKTLQESLREGEKKMQAVVEEFAVRQEKLQETSGQQSLEGDSCSANEEEDEEDEEEGKEGDAPLVKDESGCEMDVALQQNPEHPYQDRRRGGGGEEGGDGCHHRGVFSQVREGTSDGRLHNRSVRVSSSHLNSPPTRPGRAWTIRSECRYQFPH</sequence>
<keyword evidence="5" id="KW-1185">Reference proteome</keyword>
<dbReference type="PANTHER" id="PTHR12766:SF7">
    <property type="entry name" value="DEATH DOMAIN-ASSOCIATED PROTEIN 6"/>
    <property type="match status" value="1"/>
</dbReference>
<dbReference type="AlphaFoldDB" id="A0AA35T0Q2"/>
<keyword evidence="1" id="KW-0175">Coiled coil</keyword>
<dbReference type="Pfam" id="PF20920">
    <property type="entry name" value="DAXX_hist_bd"/>
    <property type="match status" value="1"/>
</dbReference>
<feature type="compositionally biased region" description="Basic and acidic residues" evidence="2">
    <location>
        <begin position="298"/>
        <end position="307"/>
    </location>
</feature>
<feature type="compositionally biased region" description="Polar residues" evidence="2">
    <location>
        <begin position="245"/>
        <end position="259"/>
    </location>
</feature>
<organism evidence="4 5">
    <name type="scientific">Geodia barretti</name>
    <name type="common">Barrett's horny sponge</name>
    <dbReference type="NCBI Taxonomy" id="519541"/>
    <lineage>
        <taxon>Eukaryota</taxon>
        <taxon>Metazoa</taxon>
        <taxon>Porifera</taxon>
        <taxon>Demospongiae</taxon>
        <taxon>Heteroscleromorpha</taxon>
        <taxon>Tetractinellida</taxon>
        <taxon>Astrophorina</taxon>
        <taxon>Geodiidae</taxon>
        <taxon>Geodia</taxon>
    </lineage>
</organism>
<dbReference type="Proteomes" id="UP001174909">
    <property type="component" value="Unassembled WGS sequence"/>
</dbReference>